<dbReference type="AlphaFoldDB" id="F4PJ13"/>
<organism evidence="7 8">
    <name type="scientific">Cavenderia fasciculata</name>
    <name type="common">Slime mold</name>
    <name type="synonym">Dictyostelium fasciculatum</name>
    <dbReference type="NCBI Taxonomy" id="261658"/>
    <lineage>
        <taxon>Eukaryota</taxon>
        <taxon>Amoebozoa</taxon>
        <taxon>Evosea</taxon>
        <taxon>Eumycetozoa</taxon>
        <taxon>Dictyostelia</taxon>
        <taxon>Acytosteliales</taxon>
        <taxon>Cavenderiaceae</taxon>
        <taxon>Cavenderia</taxon>
    </lineage>
</organism>
<keyword evidence="3" id="KW-0271">Exosome</keyword>
<dbReference type="KEGG" id="dfa:DFA_06449"/>
<feature type="domain" description="Exosome complex component CSL4 C-terminal" evidence="5">
    <location>
        <begin position="121"/>
        <end position="163"/>
    </location>
</feature>
<name>F4PJ13_CACFS</name>
<dbReference type="GO" id="GO:0003723">
    <property type="term" value="F:RNA binding"/>
    <property type="evidence" value="ECO:0007669"/>
    <property type="project" value="InterPro"/>
</dbReference>
<dbReference type="PANTHER" id="PTHR12686">
    <property type="entry name" value="3'-5' EXORIBONUCLEASE CSL4-RELATED"/>
    <property type="match status" value="1"/>
</dbReference>
<evidence type="ECO:0000259" key="6">
    <source>
        <dbReference type="Pfam" id="PF14382"/>
    </source>
</evidence>
<dbReference type="InterPro" id="IPR039771">
    <property type="entry name" value="Csl4"/>
</dbReference>
<dbReference type="STRING" id="1054147.F4PJ13"/>
<dbReference type="Proteomes" id="UP000007797">
    <property type="component" value="Unassembled WGS sequence"/>
</dbReference>
<evidence type="ECO:0000313" key="8">
    <source>
        <dbReference type="Proteomes" id="UP000007797"/>
    </source>
</evidence>
<keyword evidence="8" id="KW-1185">Reference proteome</keyword>
<dbReference type="GO" id="GO:0006396">
    <property type="term" value="P:RNA processing"/>
    <property type="evidence" value="ECO:0007669"/>
    <property type="project" value="InterPro"/>
</dbReference>
<evidence type="ECO:0000256" key="2">
    <source>
        <dbReference type="ARBA" id="ARBA00022490"/>
    </source>
</evidence>
<dbReference type="Pfam" id="PF14382">
    <property type="entry name" value="ECR1_N"/>
    <property type="match status" value="1"/>
</dbReference>
<reference evidence="8" key="1">
    <citation type="journal article" date="2011" name="Genome Res.">
        <title>Phylogeny-wide analysis of social amoeba genomes highlights ancient origins for complex intercellular communication.</title>
        <authorList>
            <person name="Heidel A.J."/>
            <person name="Lawal H.M."/>
            <person name="Felder M."/>
            <person name="Schilde C."/>
            <person name="Helps N.R."/>
            <person name="Tunggal B."/>
            <person name="Rivero F."/>
            <person name="John U."/>
            <person name="Schleicher M."/>
            <person name="Eichinger L."/>
            <person name="Platzer M."/>
            <person name="Noegel A.A."/>
            <person name="Schaap P."/>
            <person name="Gloeckner G."/>
        </authorList>
    </citation>
    <scope>NUCLEOTIDE SEQUENCE [LARGE SCALE GENOMIC DNA]</scope>
    <source>
        <strain evidence="8">SH3</strain>
    </source>
</reference>
<comment type="subcellular location">
    <subcellularLocation>
        <location evidence="1">Nucleus</location>
        <location evidence="1">Nucleolus</location>
    </subcellularLocation>
</comment>
<dbReference type="GO" id="GO:0005730">
    <property type="term" value="C:nucleolus"/>
    <property type="evidence" value="ECO:0007669"/>
    <property type="project" value="UniProtKB-SubCell"/>
</dbReference>
<feature type="compositionally biased region" description="Basic and acidic residues" evidence="4">
    <location>
        <begin position="229"/>
        <end position="239"/>
    </location>
</feature>
<dbReference type="OMA" id="PMVPVGW"/>
<dbReference type="Pfam" id="PF10447">
    <property type="entry name" value="EXOSC1"/>
    <property type="match status" value="1"/>
</dbReference>
<dbReference type="Gene3D" id="2.40.50.100">
    <property type="match status" value="1"/>
</dbReference>
<dbReference type="PANTHER" id="PTHR12686:SF8">
    <property type="entry name" value="EXOSOME COMPLEX COMPONENT CSL4"/>
    <property type="match status" value="1"/>
</dbReference>
<proteinExistence type="predicted"/>
<dbReference type="FunFam" id="2.40.50.140:FF:000198">
    <property type="entry name" value="Exosome complex component CSL4"/>
    <property type="match status" value="1"/>
</dbReference>
<keyword evidence="2" id="KW-0963">Cytoplasm</keyword>
<dbReference type="GeneID" id="14876252"/>
<dbReference type="InterPro" id="IPR012340">
    <property type="entry name" value="NA-bd_OB-fold"/>
</dbReference>
<evidence type="ECO:0000313" key="7">
    <source>
        <dbReference type="EMBL" id="EGG24299.1"/>
    </source>
</evidence>
<accession>F4PJ13</accession>
<dbReference type="Gene3D" id="2.40.50.140">
    <property type="entry name" value="Nucleic acid-binding proteins"/>
    <property type="match status" value="1"/>
</dbReference>
<protein>
    <submittedName>
        <fullName evidence="7">3'-5' exoribonuclease</fullName>
    </submittedName>
</protein>
<dbReference type="GO" id="GO:0000176">
    <property type="term" value="C:nuclear exosome (RNase complex)"/>
    <property type="evidence" value="ECO:0007669"/>
    <property type="project" value="TreeGrafter"/>
</dbReference>
<evidence type="ECO:0000256" key="4">
    <source>
        <dbReference type="SAM" id="MobiDB-lite"/>
    </source>
</evidence>
<evidence type="ECO:0000256" key="1">
    <source>
        <dbReference type="ARBA" id="ARBA00004604"/>
    </source>
</evidence>
<dbReference type="InterPro" id="IPR019495">
    <property type="entry name" value="EXOSC1_C"/>
</dbReference>
<feature type="region of interest" description="Disordered" evidence="4">
    <location>
        <begin position="44"/>
        <end position="73"/>
    </location>
</feature>
<gene>
    <name evidence="7" type="ORF">DFA_06449</name>
</gene>
<dbReference type="GO" id="GO:0005737">
    <property type="term" value="C:cytoplasm"/>
    <property type="evidence" value="ECO:0007669"/>
    <property type="project" value="TreeGrafter"/>
</dbReference>
<sequence length="246" mass="27119">MNTIVTPGQKLCKDTEYISSEGTYVHKGSIYSSVLGFSHTIKRNINTDNNNETTTTSSSGSSSSIPSEYNNSTSEDKRDYIVVLKEKEPGIVPEIGNVVTVQVLRINPRLASCAILCVGTKALKETFNGVIRVQDVRATEIDKVEIYKSFRPGDIVSAEVISLGDSRSYYLSTAKNELGVVFAQSVVGATMIPVSWNQMQCPKTKTKEYRKVAKMDIAGTDQDDDNDTENGHENEKEDNNNESDQE</sequence>
<feature type="domain" description="Exosome complex component N-terminal" evidence="6">
    <location>
        <begin position="4"/>
        <end position="39"/>
    </location>
</feature>
<dbReference type="RefSeq" id="XP_004362150.1">
    <property type="nucleotide sequence ID" value="XM_004362093.1"/>
</dbReference>
<evidence type="ECO:0000256" key="3">
    <source>
        <dbReference type="ARBA" id="ARBA00022835"/>
    </source>
</evidence>
<dbReference type="InterPro" id="IPR025721">
    <property type="entry name" value="Exosome_cplx_N_dom"/>
</dbReference>
<dbReference type="EMBL" id="GL883007">
    <property type="protein sequence ID" value="EGG24299.1"/>
    <property type="molecule type" value="Genomic_DNA"/>
</dbReference>
<dbReference type="SUPFAM" id="SSF110324">
    <property type="entry name" value="Ribosomal L27 protein-like"/>
    <property type="match status" value="1"/>
</dbReference>
<dbReference type="SUPFAM" id="SSF50249">
    <property type="entry name" value="Nucleic acid-binding proteins"/>
    <property type="match status" value="1"/>
</dbReference>
<feature type="region of interest" description="Disordered" evidence="4">
    <location>
        <begin position="213"/>
        <end position="246"/>
    </location>
</feature>
<dbReference type="CDD" id="cd05791">
    <property type="entry name" value="S1_CSL4"/>
    <property type="match status" value="1"/>
</dbReference>
<evidence type="ECO:0000259" key="5">
    <source>
        <dbReference type="Pfam" id="PF10447"/>
    </source>
</evidence>
<dbReference type="OrthoDB" id="440760at2759"/>